<proteinExistence type="predicted"/>
<keyword evidence="6" id="KW-0012">Acyltransferase</keyword>
<keyword evidence="7" id="KW-0812">Transmembrane</keyword>
<evidence type="ECO:0000256" key="2">
    <source>
        <dbReference type="ARBA" id="ARBA00022475"/>
    </source>
</evidence>
<dbReference type="EMBL" id="UOFN01000103">
    <property type="protein sequence ID" value="VAW78920.1"/>
    <property type="molecule type" value="Genomic_DNA"/>
</dbReference>
<keyword evidence="5 7" id="KW-0472">Membrane</keyword>
<dbReference type="GO" id="GO:0016746">
    <property type="term" value="F:acyltransferase activity"/>
    <property type="evidence" value="ECO:0007669"/>
    <property type="project" value="UniProtKB-KW"/>
</dbReference>
<evidence type="ECO:0000313" key="8">
    <source>
        <dbReference type="EMBL" id="VAW78920.1"/>
    </source>
</evidence>
<keyword evidence="3" id="KW-0997">Cell inner membrane</keyword>
<comment type="subcellular location">
    <subcellularLocation>
        <location evidence="1">Cell inner membrane</location>
    </subcellularLocation>
</comment>
<organism evidence="8">
    <name type="scientific">hydrothermal vent metagenome</name>
    <dbReference type="NCBI Taxonomy" id="652676"/>
    <lineage>
        <taxon>unclassified sequences</taxon>
        <taxon>metagenomes</taxon>
        <taxon>ecological metagenomes</taxon>
    </lineage>
</organism>
<reference evidence="8" key="1">
    <citation type="submission" date="2018-06" db="EMBL/GenBank/DDBJ databases">
        <authorList>
            <person name="Zhirakovskaya E."/>
        </authorList>
    </citation>
    <scope>NUCLEOTIDE SEQUENCE</scope>
</reference>
<evidence type="ECO:0000256" key="6">
    <source>
        <dbReference type="ARBA" id="ARBA00023315"/>
    </source>
</evidence>
<dbReference type="PANTHER" id="PTHR30606">
    <property type="entry name" value="LIPID A BIOSYNTHESIS LAUROYL ACYLTRANSFERASE"/>
    <property type="match status" value="1"/>
</dbReference>
<dbReference type="Pfam" id="PF03279">
    <property type="entry name" value="Lip_A_acyltrans"/>
    <property type="match status" value="1"/>
</dbReference>
<evidence type="ECO:0000256" key="5">
    <source>
        <dbReference type="ARBA" id="ARBA00023136"/>
    </source>
</evidence>
<sequence>MPDNHHVKPGERAIVLLIRILAWLPLPLLYVIADTLYLLLYYVLRTERKLVDDNLQHAFPDMPLPERKQLATKTYRNALHVLFETIHARRISEKELRRRVQFDNLKLVEQLLKQHGKVLVVAAHQGNWEWLNLASSLCLPAPLATLYKPLGHPAIEALLNQNRSRFGGRMIAAQSALSQLVRFTREPGIIAVVADQGPQPHEEKTWATFLNQDTAFYPGIEKLARVLEMPILFTRVTRLRRGYYRVNVNLLGEPPWPAQEGSVMEAYIHAVEQQILDHPADWLWVYKR</sequence>
<dbReference type="GO" id="GO:0005886">
    <property type="term" value="C:plasma membrane"/>
    <property type="evidence" value="ECO:0007669"/>
    <property type="project" value="UniProtKB-SubCell"/>
</dbReference>
<feature type="non-terminal residue" evidence="8">
    <location>
        <position position="288"/>
    </location>
</feature>
<dbReference type="PANTHER" id="PTHR30606:SF10">
    <property type="entry name" value="PHOSPHATIDYLINOSITOL MANNOSIDE ACYLTRANSFERASE"/>
    <property type="match status" value="1"/>
</dbReference>
<evidence type="ECO:0000256" key="1">
    <source>
        <dbReference type="ARBA" id="ARBA00004533"/>
    </source>
</evidence>
<name>A0A3B0YQE5_9ZZZZ</name>
<dbReference type="GO" id="GO:1901137">
    <property type="term" value="P:carbohydrate derivative biosynthetic process"/>
    <property type="evidence" value="ECO:0007669"/>
    <property type="project" value="UniProtKB-ARBA"/>
</dbReference>
<keyword evidence="4" id="KW-0808">Transferase</keyword>
<dbReference type="AlphaFoldDB" id="A0A3B0YQE5"/>
<keyword evidence="7" id="KW-1133">Transmembrane helix</keyword>
<evidence type="ECO:0008006" key="9">
    <source>
        <dbReference type="Google" id="ProtNLM"/>
    </source>
</evidence>
<feature type="transmembrane region" description="Helical" evidence="7">
    <location>
        <begin position="20"/>
        <end position="44"/>
    </location>
</feature>
<evidence type="ECO:0000256" key="4">
    <source>
        <dbReference type="ARBA" id="ARBA00022679"/>
    </source>
</evidence>
<evidence type="ECO:0000256" key="3">
    <source>
        <dbReference type="ARBA" id="ARBA00022519"/>
    </source>
</evidence>
<dbReference type="GO" id="GO:0008610">
    <property type="term" value="P:lipid biosynthetic process"/>
    <property type="evidence" value="ECO:0007669"/>
    <property type="project" value="UniProtKB-ARBA"/>
</dbReference>
<protein>
    <recommendedName>
        <fullName evidence="9">Lipid A biosynthesis lauroyl acyltransferase</fullName>
    </recommendedName>
</protein>
<keyword evidence="2" id="KW-1003">Cell membrane</keyword>
<evidence type="ECO:0000256" key="7">
    <source>
        <dbReference type="SAM" id="Phobius"/>
    </source>
</evidence>
<dbReference type="InterPro" id="IPR004960">
    <property type="entry name" value="LipA_acyltrans"/>
</dbReference>
<gene>
    <name evidence="8" type="ORF">MNBD_GAMMA15-1816</name>
</gene>
<dbReference type="CDD" id="cd07984">
    <property type="entry name" value="LPLAT_LABLAT-like"/>
    <property type="match status" value="1"/>
</dbReference>
<accession>A0A3B0YQE5</accession>